<gene>
    <name evidence="1" type="ORF">LCGC14_2267580</name>
</gene>
<dbReference type="EMBL" id="LAZR01031275">
    <property type="protein sequence ID" value="KKL54221.1"/>
    <property type="molecule type" value="Genomic_DNA"/>
</dbReference>
<organism evidence="1">
    <name type="scientific">marine sediment metagenome</name>
    <dbReference type="NCBI Taxonomy" id="412755"/>
    <lineage>
        <taxon>unclassified sequences</taxon>
        <taxon>metagenomes</taxon>
        <taxon>ecological metagenomes</taxon>
    </lineage>
</organism>
<comment type="caution">
    <text evidence="1">The sequence shown here is derived from an EMBL/GenBank/DDBJ whole genome shotgun (WGS) entry which is preliminary data.</text>
</comment>
<protein>
    <recommendedName>
        <fullName evidence="2">Lipoprotein</fullName>
    </recommendedName>
</protein>
<dbReference type="AlphaFoldDB" id="A0A0F9DK59"/>
<name>A0A0F9DK59_9ZZZZ</name>
<evidence type="ECO:0000313" key="1">
    <source>
        <dbReference type="EMBL" id="KKL54221.1"/>
    </source>
</evidence>
<proteinExistence type="predicted"/>
<reference evidence="1" key="1">
    <citation type="journal article" date="2015" name="Nature">
        <title>Complex archaea that bridge the gap between prokaryotes and eukaryotes.</title>
        <authorList>
            <person name="Spang A."/>
            <person name="Saw J.H."/>
            <person name="Jorgensen S.L."/>
            <person name="Zaremba-Niedzwiedzka K."/>
            <person name="Martijn J."/>
            <person name="Lind A.E."/>
            <person name="van Eijk R."/>
            <person name="Schleper C."/>
            <person name="Guy L."/>
            <person name="Ettema T.J."/>
        </authorList>
    </citation>
    <scope>NUCLEOTIDE SEQUENCE</scope>
</reference>
<sequence>MKNIKLLSLFIFALSCSSVKTGHKERKTQYQTESLELPLINNDISTSTDKVISISKSIGFKKLTQENEPWLKAVTDGYYLEYSKDSLTYWIDIDTLSQGKIKMKFIKEKSYLKKISSKEFKELANQTYSRIKNEYIVPE</sequence>
<evidence type="ECO:0008006" key="2">
    <source>
        <dbReference type="Google" id="ProtNLM"/>
    </source>
</evidence>
<accession>A0A0F9DK59</accession>
<dbReference type="PROSITE" id="PS51257">
    <property type="entry name" value="PROKAR_LIPOPROTEIN"/>
    <property type="match status" value="1"/>
</dbReference>